<evidence type="ECO:0000259" key="2">
    <source>
        <dbReference type="PROSITE" id="PS50835"/>
    </source>
</evidence>
<dbReference type="InterPro" id="IPR013151">
    <property type="entry name" value="Immunoglobulin_dom"/>
</dbReference>
<feature type="domain" description="Ig-like" evidence="2">
    <location>
        <begin position="694"/>
        <end position="790"/>
    </location>
</feature>
<dbReference type="Ensembl" id="ENSCMIT00000042335.1">
    <property type="protein sequence ID" value="ENSCMIP00000041737.1"/>
    <property type="gene ID" value="ENSCMIG00000017400.1"/>
</dbReference>
<dbReference type="PROSITE" id="PS50835">
    <property type="entry name" value="IG_LIKE"/>
    <property type="match status" value="4"/>
</dbReference>
<feature type="domain" description="Ig-like" evidence="2">
    <location>
        <begin position="124"/>
        <end position="221"/>
    </location>
</feature>
<reference evidence="4" key="1">
    <citation type="journal article" date="2006" name="Science">
        <title>Ancient noncoding elements conserved in the human genome.</title>
        <authorList>
            <person name="Venkatesh B."/>
            <person name="Kirkness E.F."/>
            <person name="Loh Y.H."/>
            <person name="Halpern A.L."/>
            <person name="Lee A.P."/>
            <person name="Johnson J."/>
            <person name="Dandona N."/>
            <person name="Viswanathan L.D."/>
            <person name="Tay A."/>
            <person name="Venter J.C."/>
            <person name="Strausberg R.L."/>
            <person name="Brenner S."/>
        </authorList>
    </citation>
    <scope>NUCLEOTIDE SEQUENCE [LARGE SCALE GENOMIC DNA]</scope>
</reference>
<dbReference type="GeneTree" id="ENSGT00940000178681"/>
<keyword evidence="1" id="KW-0393">Immunoglobulin domain</keyword>
<dbReference type="Proteomes" id="UP000314986">
    <property type="component" value="Unassembled WGS sequence"/>
</dbReference>
<dbReference type="Pfam" id="PF00047">
    <property type="entry name" value="ig"/>
    <property type="match status" value="2"/>
</dbReference>
<feature type="domain" description="Ig-like" evidence="2">
    <location>
        <begin position="505"/>
        <end position="606"/>
    </location>
</feature>
<evidence type="ECO:0000313" key="4">
    <source>
        <dbReference type="Proteomes" id="UP000314986"/>
    </source>
</evidence>
<reference evidence="4" key="2">
    <citation type="journal article" date="2007" name="PLoS Biol.">
        <title>Survey sequencing and comparative analysis of the elephant shark (Callorhinchus milii) genome.</title>
        <authorList>
            <person name="Venkatesh B."/>
            <person name="Kirkness E.F."/>
            <person name="Loh Y.H."/>
            <person name="Halpern A.L."/>
            <person name="Lee A.P."/>
            <person name="Johnson J."/>
            <person name="Dandona N."/>
            <person name="Viswanathan L.D."/>
            <person name="Tay A."/>
            <person name="Venter J.C."/>
            <person name="Strausberg R.L."/>
            <person name="Brenner S."/>
        </authorList>
    </citation>
    <scope>NUCLEOTIDE SEQUENCE [LARGE SCALE GENOMIC DNA]</scope>
</reference>
<dbReference type="InParanoid" id="A0A4W3JH23"/>
<dbReference type="SMART" id="SM00409">
    <property type="entry name" value="IG"/>
    <property type="match status" value="4"/>
</dbReference>
<reference evidence="3" key="5">
    <citation type="submission" date="2025-09" db="UniProtKB">
        <authorList>
            <consortium name="Ensembl"/>
        </authorList>
    </citation>
    <scope>IDENTIFICATION</scope>
</reference>
<dbReference type="InterPro" id="IPR013783">
    <property type="entry name" value="Ig-like_fold"/>
</dbReference>
<dbReference type="Gene3D" id="2.60.40.10">
    <property type="entry name" value="Immunoglobulins"/>
    <property type="match status" value="4"/>
</dbReference>
<dbReference type="InterPro" id="IPR003599">
    <property type="entry name" value="Ig_sub"/>
</dbReference>
<accession>A0A4W3JH23</accession>
<reference evidence="3" key="4">
    <citation type="submission" date="2025-08" db="UniProtKB">
        <authorList>
            <consortium name="Ensembl"/>
        </authorList>
    </citation>
    <scope>IDENTIFICATION</scope>
</reference>
<dbReference type="AlphaFoldDB" id="A0A4W3JH23"/>
<gene>
    <name evidence="3" type="primary">LOC103184171</name>
</gene>
<organism evidence="3 4">
    <name type="scientific">Callorhinchus milii</name>
    <name type="common">Ghost shark</name>
    <dbReference type="NCBI Taxonomy" id="7868"/>
    <lineage>
        <taxon>Eukaryota</taxon>
        <taxon>Metazoa</taxon>
        <taxon>Chordata</taxon>
        <taxon>Craniata</taxon>
        <taxon>Vertebrata</taxon>
        <taxon>Chondrichthyes</taxon>
        <taxon>Holocephali</taxon>
        <taxon>Chimaeriformes</taxon>
        <taxon>Callorhinchidae</taxon>
        <taxon>Callorhinchus</taxon>
    </lineage>
</organism>
<protein>
    <submittedName>
        <fullName evidence="3">Uncharacterized LOC103184170</fullName>
    </submittedName>
</protein>
<sequence>TDQMFPTKTILVGFLAGFRRAGSTNRTYFLDKDGSFKMIGLEVQGNGPVAWRWKPHSEENTEKTLVTFTRRDQWWEANWGQTYYSDFYSTDKRDYMIKNESDSPSLIFSSLKYKLAGLFLLTQPENNHTLYQHEVFGVKVEKERYPVYSDNDVTLSCSISRLPHGVSLQWKHRESTQHNSGNSTEQLLINNTLYLIVRHVREDDKQKYMCEVQDNGSTVLTGNMDFEVYTYEYVTQRLYRSSTNRSELHLICKYNYPGNEVKFSWRWKSVHSQYPETQIASGRKGQSININRTHFGERLKPATTLFNGKDFTMHIVPVMFEDAGTYTCFVGTILYVTVELITVKVTVDTGTGGASSNLTCSVSEVTETVRLVWMGNDSKTFITEKTLKVESQEEKSLSLSVQGADRGTWTCVLFHQNSPRVVIPYYLEHSGEMILKIRSRENGPVVWRWKPHSEENTEKTLVTFTRWYQRWEVRRSNIYYDVFHQMIQQESNTLSVRSQLHTDVPNSRRLKMTDLLLFFQKKEHYVNSGSDVILSCSISRLPDGVSLQWKHRESTQHNSGNSTEQLLMNNTLYLIVRHVRGDGKQKYMCEVQDNGSTVLTADMDFEVYTYSYVRSTIYRSNTNHSELHLICKFSQTGNQFTWRWKPVYSDYPEIQIASVHKDQNININRTHFGERLRPATTLFNGKDFTMHIVPVMFEDAGTYTCVAGTRSYATVKLITVKASTNLTCSVSEVTETVRLVWMGNDNKTFITEKTLKAEIQEEKSLSLSVQGADGGTWTCVLFHQNSPRVVIPYYLEPSGEWIHHHLTMEHTKHILILLKNVII</sequence>
<dbReference type="InterPro" id="IPR036179">
    <property type="entry name" value="Ig-like_dom_sf"/>
</dbReference>
<reference evidence="4" key="3">
    <citation type="journal article" date="2014" name="Nature">
        <title>Elephant shark genome provides unique insights into gnathostome evolution.</title>
        <authorList>
            <consortium name="International Elephant Shark Genome Sequencing Consortium"/>
            <person name="Venkatesh B."/>
            <person name="Lee A.P."/>
            <person name="Ravi V."/>
            <person name="Maurya A.K."/>
            <person name="Lian M.M."/>
            <person name="Swann J.B."/>
            <person name="Ohta Y."/>
            <person name="Flajnik M.F."/>
            <person name="Sutoh Y."/>
            <person name="Kasahara M."/>
            <person name="Hoon S."/>
            <person name="Gangu V."/>
            <person name="Roy S.W."/>
            <person name="Irimia M."/>
            <person name="Korzh V."/>
            <person name="Kondrychyn I."/>
            <person name="Lim Z.W."/>
            <person name="Tay B.H."/>
            <person name="Tohari S."/>
            <person name="Kong K.W."/>
            <person name="Ho S."/>
            <person name="Lorente-Galdos B."/>
            <person name="Quilez J."/>
            <person name="Marques-Bonet T."/>
            <person name="Raney B.J."/>
            <person name="Ingham P.W."/>
            <person name="Tay A."/>
            <person name="Hillier L.W."/>
            <person name="Minx P."/>
            <person name="Boehm T."/>
            <person name="Wilson R.K."/>
            <person name="Brenner S."/>
            <person name="Warren W.C."/>
        </authorList>
    </citation>
    <scope>NUCLEOTIDE SEQUENCE [LARGE SCALE GENOMIC DNA]</scope>
</reference>
<dbReference type="PANTHER" id="PTHR11422">
    <property type="entry name" value="T-CELL SURFACE GLYCOPROTEIN CD4"/>
    <property type="match status" value="1"/>
</dbReference>
<name>A0A4W3JH23_CALMI</name>
<evidence type="ECO:0000313" key="3">
    <source>
        <dbReference type="Ensembl" id="ENSCMIP00000041737.1"/>
    </source>
</evidence>
<dbReference type="PANTHER" id="PTHR11422:SF10">
    <property type="entry name" value="IG-LIKE DOMAIN-CONTAINING PROTEIN"/>
    <property type="match status" value="1"/>
</dbReference>
<dbReference type="InterPro" id="IPR007110">
    <property type="entry name" value="Ig-like_dom"/>
</dbReference>
<feature type="domain" description="Ig-like" evidence="2">
    <location>
        <begin position="353"/>
        <end position="422"/>
    </location>
</feature>
<proteinExistence type="predicted"/>
<dbReference type="SUPFAM" id="SSF48726">
    <property type="entry name" value="Immunoglobulin"/>
    <property type="match status" value="4"/>
</dbReference>
<keyword evidence="4" id="KW-1185">Reference proteome</keyword>
<evidence type="ECO:0000256" key="1">
    <source>
        <dbReference type="ARBA" id="ARBA00023319"/>
    </source>
</evidence>